<name>A0A5N6YYC3_9EURO</name>
<dbReference type="Proteomes" id="UP000327118">
    <property type="component" value="Unassembled WGS sequence"/>
</dbReference>
<gene>
    <name evidence="1" type="ORF">BDV28DRAFT_159602</name>
</gene>
<dbReference type="EMBL" id="ML739224">
    <property type="protein sequence ID" value="KAE8350445.1"/>
    <property type="molecule type" value="Genomic_DNA"/>
</dbReference>
<keyword evidence="2" id="KW-1185">Reference proteome</keyword>
<dbReference type="OrthoDB" id="4185910at2759"/>
<sequence>MLQPFPRFYIIRPQGTLVPLIPIDELPTWVQIGNWDWNDLSLFNTMAPVSFSSIPRIGEYDVVCHHCNSSLDSLHRSISEQSGFSSQGSSLPIPKSVKLYSDICYPRSPQEHLSLPASSYLMSLKQPLFYASGYPASLRQPPYNANLQSPFVGITFVEARPGTHFPNVTLGVQSR</sequence>
<dbReference type="AlphaFoldDB" id="A0A5N6YYC3"/>
<organism evidence="1 2">
    <name type="scientific">Aspergillus coremiiformis</name>
    <dbReference type="NCBI Taxonomy" id="138285"/>
    <lineage>
        <taxon>Eukaryota</taxon>
        <taxon>Fungi</taxon>
        <taxon>Dikarya</taxon>
        <taxon>Ascomycota</taxon>
        <taxon>Pezizomycotina</taxon>
        <taxon>Eurotiomycetes</taxon>
        <taxon>Eurotiomycetidae</taxon>
        <taxon>Eurotiales</taxon>
        <taxon>Aspergillaceae</taxon>
        <taxon>Aspergillus</taxon>
        <taxon>Aspergillus subgen. Circumdati</taxon>
    </lineage>
</organism>
<protein>
    <submittedName>
        <fullName evidence="1">Uncharacterized protein</fullName>
    </submittedName>
</protein>
<reference evidence="2" key="1">
    <citation type="submission" date="2019-04" db="EMBL/GenBank/DDBJ databases">
        <title>Friends and foes A comparative genomics studyof 23 Aspergillus species from section Flavi.</title>
        <authorList>
            <consortium name="DOE Joint Genome Institute"/>
            <person name="Kjaerbolling I."/>
            <person name="Vesth T."/>
            <person name="Frisvad J.C."/>
            <person name="Nybo J.L."/>
            <person name="Theobald S."/>
            <person name="Kildgaard S."/>
            <person name="Isbrandt T."/>
            <person name="Kuo A."/>
            <person name="Sato A."/>
            <person name="Lyhne E.K."/>
            <person name="Kogle M.E."/>
            <person name="Wiebenga A."/>
            <person name="Kun R.S."/>
            <person name="Lubbers R.J."/>
            <person name="Makela M.R."/>
            <person name="Barry K."/>
            <person name="Chovatia M."/>
            <person name="Clum A."/>
            <person name="Daum C."/>
            <person name="Haridas S."/>
            <person name="He G."/>
            <person name="LaButti K."/>
            <person name="Lipzen A."/>
            <person name="Mondo S."/>
            <person name="Riley R."/>
            <person name="Salamov A."/>
            <person name="Simmons B.A."/>
            <person name="Magnuson J.K."/>
            <person name="Henrissat B."/>
            <person name="Mortensen U.H."/>
            <person name="Larsen T.O."/>
            <person name="Devries R.P."/>
            <person name="Grigoriev I.V."/>
            <person name="Machida M."/>
            <person name="Baker S.E."/>
            <person name="Andersen M.R."/>
        </authorList>
    </citation>
    <scope>NUCLEOTIDE SEQUENCE [LARGE SCALE GENOMIC DNA]</scope>
    <source>
        <strain evidence="2">CBS 553.77</strain>
    </source>
</reference>
<proteinExistence type="predicted"/>
<evidence type="ECO:0000313" key="1">
    <source>
        <dbReference type="EMBL" id="KAE8350445.1"/>
    </source>
</evidence>
<evidence type="ECO:0000313" key="2">
    <source>
        <dbReference type="Proteomes" id="UP000327118"/>
    </source>
</evidence>
<accession>A0A5N6YYC3</accession>